<evidence type="ECO:0000259" key="9">
    <source>
        <dbReference type="PROSITE" id="PS50240"/>
    </source>
</evidence>
<evidence type="ECO:0000259" key="10">
    <source>
        <dbReference type="PROSITE" id="PS51888"/>
    </source>
</evidence>
<dbReference type="RefSeq" id="XP_017771054.1">
    <property type="nucleotide sequence ID" value="XM_017915565.1"/>
</dbReference>
<dbReference type="CDD" id="cd00190">
    <property type="entry name" value="Tryp_SPc"/>
    <property type="match status" value="1"/>
</dbReference>
<evidence type="ECO:0000313" key="11">
    <source>
        <dbReference type="Proteomes" id="UP000695000"/>
    </source>
</evidence>
<dbReference type="EC" id="3.4.21.-" evidence="7"/>
<dbReference type="InterPro" id="IPR043504">
    <property type="entry name" value="Peptidase_S1_PA_chymotrypsin"/>
</dbReference>
<accession>A0ABM1M904</accession>
<keyword evidence="1 7" id="KW-0645">Protease</keyword>
<evidence type="ECO:0000256" key="2">
    <source>
        <dbReference type="ARBA" id="ARBA00022729"/>
    </source>
</evidence>
<dbReference type="PANTHER" id="PTHR24256">
    <property type="entry name" value="TRYPTASE-RELATED"/>
    <property type="match status" value="1"/>
</dbReference>
<dbReference type="PROSITE" id="PS51888">
    <property type="entry name" value="CLIP"/>
    <property type="match status" value="1"/>
</dbReference>
<evidence type="ECO:0000256" key="5">
    <source>
        <dbReference type="ARBA" id="ARBA00023157"/>
    </source>
</evidence>
<comment type="domain">
    <text evidence="8">The clip domain consists of 35-55 residues which are 'knitted' together usually by 3 conserved disulfide bonds forming a clip-like compact structure.</text>
</comment>
<organism evidence="11 12">
    <name type="scientific">Nicrophorus vespilloides</name>
    <name type="common">Boreal carrion beetle</name>
    <dbReference type="NCBI Taxonomy" id="110193"/>
    <lineage>
        <taxon>Eukaryota</taxon>
        <taxon>Metazoa</taxon>
        <taxon>Ecdysozoa</taxon>
        <taxon>Arthropoda</taxon>
        <taxon>Hexapoda</taxon>
        <taxon>Insecta</taxon>
        <taxon>Pterygota</taxon>
        <taxon>Neoptera</taxon>
        <taxon>Endopterygota</taxon>
        <taxon>Coleoptera</taxon>
        <taxon>Polyphaga</taxon>
        <taxon>Staphyliniformia</taxon>
        <taxon>Silphidae</taxon>
        <taxon>Nicrophorinae</taxon>
        <taxon>Nicrophorus</taxon>
    </lineage>
</organism>
<evidence type="ECO:0000256" key="1">
    <source>
        <dbReference type="ARBA" id="ARBA00022670"/>
    </source>
</evidence>
<keyword evidence="5" id="KW-1015">Disulfide bond</keyword>
<dbReference type="InterPro" id="IPR001254">
    <property type="entry name" value="Trypsin_dom"/>
</dbReference>
<dbReference type="SUPFAM" id="SSF50494">
    <property type="entry name" value="Trypsin-like serine proteases"/>
    <property type="match status" value="1"/>
</dbReference>
<comment type="subcellular location">
    <subcellularLocation>
        <location evidence="8">Secreted</location>
    </subcellularLocation>
</comment>
<dbReference type="SMART" id="SM00020">
    <property type="entry name" value="Tryp_SPc"/>
    <property type="match status" value="1"/>
</dbReference>
<keyword evidence="3 7" id="KW-0378">Hydrolase</keyword>
<keyword evidence="2" id="KW-0732">Signal</keyword>
<dbReference type="InterPro" id="IPR009003">
    <property type="entry name" value="Peptidase_S1_PA"/>
</dbReference>
<dbReference type="InterPro" id="IPR038565">
    <property type="entry name" value="CLIP_sf"/>
</dbReference>
<evidence type="ECO:0000256" key="8">
    <source>
        <dbReference type="RuleBase" id="RU366078"/>
    </source>
</evidence>
<gene>
    <name evidence="12" type="primary">LOC108558600</name>
</gene>
<name>A0ABM1M904_NICVS</name>
<dbReference type="InterPro" id="IPR001314">
    <property type="entry name" value="Peptidase_S1A"/>
</dbReference>
<reference evidence="12" key="1">
    <citation type="submission" date="2025-08" db="UniProtKB">
        <authorList>
            <consortium name="RefSeq"/>
        </authorList>
    </citation>
    <scope>IDENTIFICATION</scope>
    <source>
        <tissue evidence="12">Whole Larva</tissue>
    </source>
</reference>
<evidence type="ECO:0000256" key="7">
    <source>
        <dbReference type="RuleBase" id="RU363034"/>
    </source>
</evidence>
<feature type="domain" description="Peptidase S1" evidence="9">
    <location>
        <begin position="196"/>
        <end position="445"/>
    </location>
</feature>
<dbReference type="InterPro" id="IPR033116">
    <property type="entry name" value="TRYPSIN_SER"/>
</dbReference>
<dbReference type="Pfam" id="PF12032">
    <property type="entry name" value="CLIP"/>
    <property type="match status" value="1"/>
</dbReference>
<evidence type="ECO:0000256" key="4">
    <source>
        <dbReference type="ARBA" id="ARBA00022825"/>
    </source>
</evidence>
<dbReference type="Proteomes" id="UP000695000">
    <property type="component" value="Unplaced"/>
</dbReference>
<dbReference type="PRINTS" id="PR00722">
    <property type="entry name" value="CHYMOTRYPSIN"/>
</dbReference>
<dbReference type="Pfam" id="PF00089">
    <property type="entry name" value="Trypsin"/>
    <property type="match status" value="1"/>
</dbReference>
<dbReference type="Gene3D" id="2.40.10.10">
    <property type="entry name" value="Trypsin-like serine proteases"/>
    <property type="match status" value="2"/>
</dbReference>
<dbReference type="GeneID" id="108558600"/>
<dbReference type="InterPro" id="IPR018114">
    <property type="entry name" value="TRYPSIN_HIS"/>
</dbReference>
<sequence>MYVYKCLSVATKRTNRIRSGEKSFIGRPRGQLVGKSLVSSSLQQQQQLIPRKRTCCLCCPSNPSTTTIKMRMVDINTTLSMTILVATLGTVHNQSATPRFATPCTTPNGEIALCLELFQCPLFGGKAVTPGHPLYRFYSSSFCGPSSAKYPRVCCGKYEHFLNETNQLIPDEVDDFIDPLPEKCGKHKVNILASRIFGGNEATLGEFPWMVRLRHRSRTGSTYYGCSGFLIHKKFVLTAAHCVANKDLIATIGPVYQIIFGEHDSSTDVDCDRGLCADRTIRILAGSPVVYSGYNNDYNNHNNDLALIPLKEQINFSDYIQPLCITKQSQTEELLWVSGWGKTETQAESSVKLKVELPRYPFKPCYEKYNTINVLLKEKNHICAGGESGKDSCSGDSGGPLMVYVNNRWYAEGIVSFGTGCGKGGWPGVYTNLPTYLPWIQKTIQRKLNKQKNRKRELNYY</sequence>
<dbReference type="InterPro" id="IPR022700">
    <property type="entry name" value="CLIP"/>
</dbReference>
<comment type="similarity">
    <text evidence="6 8">Belongs to the peptidase S1 family. CLIP subfamily.</text>
</comment>
<keyword evidence="8" id="KW-0964">Secreted</keyword>
<dbReference type="InterPro" id="IPR051487">
    <property type="entry name" value="Ser/Thr_Proteases_Immune/Dev"/>
</dbReference>
<dbReference type="PROSITE" id="PS00135">
    <property type="entry name" value="TRYPSIN_SER"/>
    <property type="match status" value="1"/>
</dbReference>
<dbReference type="PROSITE" id="PS00134">
    <property type="entry name" value="TRYPSIN_HIS"/>
    <property type="match status" value="1"/>
</dbReference>
<protein>
    <recommendedName>
        <fullName evidence="8">CLIP domain-containing serine protease</fullName>
        <ecNumber evidence="7">3.4.21.-</ecNumber>
    </recommendedName>
</protein>
<keyword evidence="4 7" id="KW-0720">Serine protease</keyword>
<evidence type="ECO:0000256" key="6">
    <source>
        <dbReference type="ARBA" id="ARBA00024195"/>
    </source>
</evidence>
<keyword evidence="11" id="KW-1185">Reference proteome</keyword>
<evidence type="ECO:0000256" key="3">
    <source>
        <dbReference type="ARBA" id="ARBA00022801"/>
    </source>
</evidence>
<proteinExistence type="inferred from homology"/>
<dbReference type="Gene3D" id="3.30.1640.30">
    <property type="match status" value="1"/>
</dbReference>
<dbReference type="PROSITE" id="PS50240">
    <property type="entry name" value="TRYPSIN_DOM"/>
    <property type="match status" value="1"/>
</dbReference>
<feature type="domain" description="Clip" evidence="10">
    <location>
        <begin position="103"/>
        <end position="155"/>
    </location>
</feature>
<evidence type="ECO:0000313" key="12">
    <source>
        <dbReference type="RefSeq" id="XP_017771054.1"/>
    </source>
</evidence>